<dbReference type="InterPro" id="IPR028939">
    <property type="entry name" value="P5C_Rdtase_cat_N"/>
</dbReference>
<evidence type="ECO:0000256" key="4">
    <source>
        <dbReference type="ARBA" id="ARBA00022650"/>
    </source>
</evidence>
<evidence type="ECO:0000256" key="2">
    <source>
        <dbReference type="ARBA" id="ARBA00022490"/>
    </source>
</evidence>
<dbReference type="Pfam" id="PF05699">
    <property type="entry name" value="Dimer_Tnp_hAT"/>
    <property type="match status" value="1"/>
</dbReference>
<accession>A0AAD4MV94</accession>
<dbReference type="Pfam" id="PF03807">
    <property type="entry name" value="F420_oxidored"/>
    <property type="match status" value="1"/>
</dbReference>
<sequence>MRDVCDVLKPLQDATNFVQQRSSSLAQVIPLIKLIELRLITNFPSGGYIRVREAIVDGIKSRLPDVEDDKNFVFATILDPYFKMTLFKPEQREKYKKWLIDELETRFCHDSQTGDIAINNEAHGMFDELRFDPAEIRPESPDDAEVNNRLKLIHEIEHYLAKAPDQTFASSAKFWNDPINSNMYPHLKELVKWYHSTHASAAETERLFSIAKLILSDLRKRLSHENFEKLLILHKMKIGFIGAGKMAQALARGLIHSGRLAPENIMASCPKADIKLLEECKKLGVQTTHDNAEVANSNEVIFIAVKPTHVSKVTSEIAPSFRRDHLLVSIALGITLRYIENLLPPKSRVVRVMPNTPAVVGCGASAYAMGAACQDGDSNLVQDLLSTVGYAVEVPEIHIDPVTGLSGSGPSYKFLL</sequence>
<dbReference type="GO" id="GO:0055129">
    <property type="term" value="P:L-proline biosynthetic process"/>
    <property type="evidence" value="ECO:0007669"/>
    <property type="project" value="TreeGrafter"/>
</dbReference>
<protein>
    <submittedName>
        <fullName evidence="7">NADP oxidoreductase coenzyme f420-dependent domain-containing protein</fullName>
    </submittedName>
</protein>
<keyword evidence="3" id="KW-0028">Amino-acid biosynthesis</keyword>
<dbReference type="InterPro" id="IPR036291">
    <property type="entry name" value="NAD(P)-bd_dom_sf"/>
</dbReference>
<evidence type="ECO:0000256" key="3">
    <source>
        <dbReference type="ARBA" id="ARBA00022605"/>
    </source>
</evidence>
<dbReference type="AlphaFoldDB" id="A0AAD4MV94"/>
<evidence type="ECO:0000256" key="1">
    <source>
        <dbReference type="ARBA" id="ARBA00005525"/>
    </source>
</evidence>
<keyword evidence="2" id="KW-0963">Cytoplasm</keyword>
<feature type="domain" description="Pyrroline-5-carboxylate reductase catalytic N-terminal" evidence="5">
    <location>
        <begin position="237"/>
        <end position="332"/>
    </location>
</feature>
<evidence type="ECO:0000313" key="8">
    <source>
        <dbReference type="Proteomes" id="UP001201812"/>
    </source>
</evidence>
<dbReference type="SUPFAM" id="SSF51735">
    <property type="entry name" value="NAD(P)-binding Rossmann-fold domains"/>
    <property type="match status" value="1"/>
</dbReference>
<keyword evidence="8" id="KW-1185">Reference proteome</keyword>
<dbReference type="InterPro" id="IPR012337">
    <property type="entry name" value="RNaseH-like_sf"/>
</dbReference>
<evidence type="ECO:0000259" key="5">
    <source>
        <dbReference type="Pfam" id="PF03807"/>
    </source>
</evidence>
<dbReference type="PANTHER" id="PTHR11645">
    <property type="entry name" value="PYRROLINE-5-CARBOXYLATE REDUCTASE"/>
    <property type="match status" value="1"/>
</dbReference>
<dbReference type="GO" id="GO:0004735">
    <property type="term" value="F:pyrroline-5-carboxylate reductase activity"/>
    <property type="evidence" value="ECO:0007669"/>
    <property type="project" value="TreeGrafter"/>
</dbReference>
<dbReference type="Proteomes" id="UP001201812">
    <property type="component" value="Unassembled WGS sequence"/>
</dbReference>
<dbReference type="PANTHER" id="PTHR11645:SF62">
    <property type="entry name" value="PYRROLINE-5-CARBOXYLATE REDUCTASE"/>
    <property type="match status" value="1"/>
</dbReference>
<keyword evidence="4" id="KW-0641">Proline biosynthesis</keyword>
<evidence type="ECO:0000259" key="6">
    <source>
        <dbReference type="Pfam" id="PF05699"/>
    </source>
</evidence>
<reference evidence="7" key="1">
    <citation type="submission" date="2022-01" db="EMBL/GenBank/DDBJ databases">
        <title>Genome Sequence Resource for Two Populations of Ditylenchus destructor, the Migratory Endoparasitic Phytonematode.</title>
        <authorList>
            <person name="Zhang H."/>
            <person name="Lin R."/>
            <person name="Xie B."/>
        </authorList>
    </citation>
    <scope>NUCLEOTIDE SEQUENCE</scope>
    <source>
        <strain evidence="7">BazhouSP</strain>
    </source>
</reference>
<dbReference type="SUPFAM" id="SSF53098">
    <property type="entry name" value="Ribonuclease H-like"/>
    <property type="match status" value="1"/>
</dbReference>
<comment type="caution">
    <text evidence="7">The sequence shown here is derived from an EMBL/GenBank/DDBJ whole genome shotgun (WGS) entry which is preliminary data.</text>
</comment>
<gene>
    <name evidence="7" type="ORF">DdX_15461</name>
</gene>
<dbReference type="GO" id="GO:0046983">
    <property type="term" value="F:protein dimerization activity"/>
    <property type="evidence" value="ECO:0007669"/>
    <property type="project" value="InterPro"/>
</dbReference>
<organism evidence="7 8">
    <name type="scientific">Ditylenchus destructor</name>
    <dbReference type="NCBI Taxonomy" id="166010"/>
    <lineage>
        <taxon>Eukaryota</taxon>
        <taxon>Metazoa</taxon>
        <taxon>Ecdysozoa</taxon>
        <taxon>Nematoda</taxon>
        <taxon>Chromadorea</taxon>
        <taxon>Rhabditida</taxon>
        <taxon>Tylenchina</taxon>
        <taxon>Tylenchomorpha</taxon>
        <taxon>Sphaerularioidea</taxon>
        <taxon>Anguinidae</taxon>
        <taxon>Anguininae</taxon>
        <taxon>Ditylenchus</taxon>
    </lineage>
</organism>
<proteinExistence type="inferred from homology"/>
<evidence type="ECO:0000313" key="7">
    <source>
        <dbReference type="EMBL" id="KAI1702450.1"/>
    </source>
</evidence>
<dbReference type="InterPro" id="IPR008906">
    <property type="entry name" value="HATC_C_dom"/>
</dbReference>
<feature type="domain" description="HAT C-terminal dimerisation" evidence="6">
    <location>
        <begin position="155"/>
        <end position="235"/>
    </location>
</feature>
<dbReference type="Gene3D" id="3.40.50.720">
    <property type="entry name" value="NAD(P)-binding Rossmann-like Domain"/>
    <property type="match status" value="1"/>
</dbReference>
<dbReference type="EMBL" id="JAKKPZ010000098">
    <property type="protein sequence ID" value="KAI1702450.1"/>
    <property type="molecule type" value="Genomic_DNA"/>
</dbReference>
<name>A0AAD4MV94_9BILA</name>
<dbReference type="FunFam" id="3.40.50.720:FF:000190">
    <property type="entry name" value="Pyrroline-5-carboxylate reductase"/>
    <property type="match status" value="1"/>
</dbReference>
<comment type="similarity">
    <text evidence="1">Belongs to the pyrroline-5-carboxylate reductase family.</text>
</comment>